<dbReference type="InterPro" id="IPR003124">
    <property type="entry name" value="WH2_dom"/>
</dbReference>
<dbReference type="GO" id="GO:0006281">
    <property type="term" value="P:DNA repair"/>
    <property type="evidence" value="ECO:0007669"/>
    <property type="project" value="TreeGrafter"/>
</dbReference>
<evidence type="ECO:0000256" key="1">
    <source>
        <dbReference type="SAM" id="MobiDB-lite"/>
    </source>
</evidence>
<evidence type="ECO:0000313" key="4">
    <source>
        <dbReference type="EMBL" id="PRP89190.1"/>
    </source>
</evidence>
<dbReference type="InterPro" id="IPR023214">
    <property type="entry name" value="HAD_sf"/>
</dbReference>
<dbReference type="CDD" id="cd02901">
    <property type="entry name" value="Macro_Poa1p-like"/>
    <property type="match status" value="1"/>
</dbReference>
<feature type="domain" description="Macro" evidence="3">
    <location>
        <begin position="433"/>
        <end position="584"/>
    </location>
</feature>
<dbReference type="InterPro" id="IPR036412">
    <property type="entry name" value="HAD-like_sf"/>
</dbReference>
<dbReference type="InterPro" id="IPR006551">
    <property type="entry name" value="Polynucleotide_phosphatase"/>
</dbReference>
<feature type="compositionally biased region" description="Low complexity" evidence="1">
    <location>
        <begin position="256"/>
        <end position="270"/>
    </location>
</feature>
<dbReference type="Pfam" id="PF08645">
    <property type="entry name" value="PNK3P"/>
    <property type="match status" value="1"/>
</dbReference>
<dbReference type="InterPro" id="IPR027417">
    <property type="entry name" value="P-loop_NTPase"/>
</dbReference>
<reference evidence="4 5" key="1">
    <citation type="journal article" date="2018" name="Genome Biol. Evol.">
        <title>Multiple Roots of Fruiting Body Formation in Amoebozoa.</title>
        <authorList>
            <person name="Hillmann F."/>
            <person name="Forbes G."/>
            <person name="Novohradska S."/>
            <person name="Ferling I."/>
            <person name="Riege K."/>
            <person name="Groth M."/>
            <person name="Westermann M."/>
            <person name="Marz M."/>
            <person name="Spaller T."/>
            <person name="Winckler T."/>
            <person name="Schaap P."/>
            <person name="Glockner G."/>
        </authorList>
    </citation>
    <scope>NUCLEOTIDE SEQUENCE [LARGE SCALE GENOMIC DNA]</scope>
    <source>
        <strain evidence="4 5">Jena</strain>
    </source>
</reference>
<proteinExistence type="predicted"/>
<dbReference type="STRING" id="1890364.A0A2P6NZ16"/>
<dbReference type="Proteomes" id="UP000241769">
    <property type="component" value="Unassembled WGS sequence"/>
</dbReference>
<protein>
    <submittedName>
        <fullName evidence="4">Polynucleotide kinase 3-phosphatase</fullName>
    </submittedName>
</protein>
<dbReference type="InterPro" id="IPR002589">
    <property type="entry name" value="Macro_dom"/>
</dbReference>
<dbReference type="CDD" id="cd22671">
    <property type="entry name" value="FHA_APTX-like"/>
    <property type="match status" value="1"/>
</dbReference>
<dbReference type="GO" id="GO:0046404">
    <property type="term" value="F:ATP-dependent polydeoxyribonucleotide 5'-hydroxyl-kinase activity"/>
    <property type="evidence" value="ECO:0007669"/>
    <property type="project" value="TreeGrafter"/>
</dbReference>
<dbReference type="SUPFAM" id="SSF52949">
    <property type="entry name" value="Macro domain-like"/>
    <property type="match status" value="1"/>
</dbReference>
<dbReference type="EMBL" id="MDYQ01000005">
    <property type="protein sequence ID" value="PRP89190.1"/>
    <property type="molecule type" value="Genomic_DNA"/>
</dbReference>
<dbReference type="InterPro" id="IPR013954">
    <property type="entry name" value="PNK3P"/>
</dbReference>
<dbReference type="AlphaFoldDB" id="A0A2P6NZ16"/>
<dbReference type="Gene3D" id="3.40.50.300">
    <property type="entry name" value="P-loop containing nucleotide triphosphate hydrolases"/>
    <property type="match status" value="1"/>
</dbReference>
<dbReference type="CDD" id="cd01625">
    <property type="entry name" value="HAD_PNP"/>
    <property type="match status" value="1"/>
</dbReference>
<feature type="compositionally biased region" description="Gly residues" evidence="1">
    <location>
        <begin position="34"/>
        <end position="46"/>
    </location>
</feature>
<organism evidence="4 5">
    <name type="scientific">Planoprotostelium fungivorum</name>
    <dbReference type="NCBI Taxonomy" id="1890364"/>
    <lineage>
        <taxon>Eukaryota</taxon>
        <taxon>Amoebozoa</taxon>
        <taxon>Evosea</taxon>
        <taxon>Variosea</taxon>
        <taxon>Cavosteliida</taxon>
        <taxon>Cavosteliaceae</taxon>
        <taxon>Planoprotostelium</taxon>
    </lineage>
</organism>
<dbReference type="GO" id="GO:0046403">
    <property type="term" value="F:polynucleotide 3'-phosphatase activity"/>
    <property type="evidence" value="ECO:0007669"/>
    <property type="project" value="TreeGrafter"/>
</dbReference>
<dbReference type="FunFam" id="3.40.50.1000:FF:000078">
    <property type="entry name" value="Bifunctional polynucleotide phosphatase/kinase"/>
    <property type="match status" value="1"/>
</dbReference>
<feature type="region of interest" description="Disordered" evidence="1">
    <location>
        <begin position="1"/>
        <end position="289"/>
    </location>
</feature>
<accession>A0A2P6NZ16</accession>
<dbReference type="PANTHER" id="PTHR12083:SF9">
    <property type="entry name" value="BIFUNCTIONAL POLYNUCLEOTIDE PHOSPHATASE_KINASE"/>
    <property type="match status" value="1"/>
</dbReference>
<sequence>MSRNSLLDQIQKGKKLNKATTNDRSTPVLAPEKSGGGGGGGGGMFPGGAPRLPGKSAAAPAPRPGQPAPPGRAPPPSRGAPPAPGRGPPPAPAPTRGPPPPAAPAPGRGPPPRPGAPAPPVPTATAAPPPPLGRPGGPPPPPAGRPAQPPPPSSRPPPPSGPAPGRAPPPSRGAVPPPPSGRPPPPAANNRPPPPAGAPPAPAAVSRPPPPPAHHPPAQHYDEPEAEEPQEGRWSFHSVNEFPAPPQFKGTPKAYPSRSAGRGAAPAAGRKPPPGPPGGARPPPPPGHVVLRQLLMGAIRMVKHILLEAISEGDSTEEEETWPRFPITEEEPVIIGRGGIPGTDSDKRISKRQLEITLQDNQLFIQRLGSNPSSYRRGNSSWEVLEKGDKIKIESSHTFALLVQLYPFKLHLSGNSEKRRVEDKEPPKETKQKTKPLEEEKREFVLDEVVGDLFSSEDSLGHCVSEDFHMGKGIAAEFLSRFKGQEELRQTKTKMGGCTFLKRNDRYIYYLVTKEKFYNKPLYPTLKQSLCSMRDLMSQHDVTKISVPLLGCGLDHLQWGKVREMIKEVFEGTAVHMKVYTLPSKNDKKGGKIVEAAVKEAKEEEASEKPMAADWKTFSWREDDSLLIYNSPRIPPSNRIAAFDMDGTLITTKSGRKHPANETDWKFLYDEIIETKLKELHKQGYKIVLFTNQAGVGKQQTASSIQNKIAKILRTINVPAQVLVATKKDQFRKPSSLLWRKFIENLNRGVEADVKRSFYVGDAAGRPGGWKVKVNKDFSCADRSFAHNIGLTFHTPEEYFLGEEEWPLNKVFWDGLDAEKLIEMAGKSTPFHTDHLGPKGRQEIIVCVGSPASGKSTFTQKYLVRDRGCMRLLRNVTHVISYVRVNLETRKLYVDLARQFGVSVRCLRFTAGPELVSHLNLFRNKVTKGETDRLPDIAFRSYRSKLKEPTRAEGFEEIIQINWSPSFSSDENRKLFMEKI</sequence>
<dbReference type="PANTHER" id="PTHR12083">
    <property type="entry name" value="BIFUNCTIONAL POLYNUCLEOTIDE PHOSPHATASE/KINASE"/>
    <property type="match status" value="1"/>
</dbReference>
<comment type="caution">
    <text evidence="4">The sequence shown here is derived from an EMBL/GenBank/DDBJ whole genome shotgun (WGS) entry which is preliminary data.</text>
</comment>
<dbReference type="InterPro" id="IPR008984">
    <property type="entry name" value="SMAD_FHA_dom_sf"/>
</dbReference>
<feature type="region of interest" description="Disordered" evidence="1">
    <location>
        <begin position="416"/>
        <end position="437"/>
    </location>
</feature>
<dbReference type="InterPro" id="IPR006549">
    <property type="entry name" value="HAD-SF_hydro_IIIA"/>
</dbReference>
<evidence type="ECO:0000259" key="3">
    <source>
        <dbReference type="PROSITE" id="PS51154"/>
    </source>
</evidence>
<dbReference type="PROSITE" id="PS51154">
    <property type="entry name" value="MACRO"/>
    <property type="match status" value="1"/>
</dbReference>
<keyword evidence="4" id="KW-0808">Transferase</keyword>
<dbReference type="Gene3D" id="3.40.220.10">
    <property type="entry name" value="Leucine Aminopeptidase, subunit E, domain 1"/>
    <property type="match status" value="1"/>
</dbReference>
<dbReference type="GO" id="GO:0003779">
    <property type="term" value="F:actin binding"/>
    <property type="evidence" value="ECO:0007669"/>
    <property type="project" value="InterPro"/>
</dbReference>
<evidence type="ECO:0000259" key="2">
    <source>
        <dbReference type="PROSITE" id="PS51082"/>
    </source>
</evidence>
<dbReference type="SUPFAM" id="SSF52540">
    <property type="entry name" value="P-loop containing nucleoside triphosphate hydrolases"/>
    <property type="match status" value="1"/>
</dbReference>
<dbReference type="InParanoid" id="A0A2P6NZ16"/>
<dbReference type="OrthoDB" id="19045at2759"/>
<dbReference type="InterPro" id="IPR043472">
    <property type="entry name" value="Macro_dom-like"/>
</dbReference>
<dbReference type="NCBIfam" id="TIGR01664">
    <property type="entry name" value="DNA-3'-Pase"/>
    <property type="match status" value="1"/>
</dbReference>
<dbReference type="Pfam" id="PF02205">
    <property type="entry name" value="WH2"/>
    <property type="match status" value="1"/>
</dbReference>
<dbReference type="Gene3D" id="3.40.50.1000">
    <property type="entry name" value="HAD superfamily/HAD-like"/>
    <property type="match status" value="1"/>
</dbReference>
<dbReference type="SUPFAM" id="SSF56784">
    <property type="entry name" value="HAD-like"/>
    <property type="match status" value="1"/>
</dbReference>
<keyword evidence="5" id="KW-1185">Reference proteome</keyword>
<feature type="compositionally biased region" description="Pro residues" evidence="1">
    <location>
        <begin position="61"/>
        <end position="215"/>
    </location>
</feature>
<name>A0A2P6NZ16_9EUKA</name>
<evidence type="ECO:0000313" key="5">
    <source>
        <dbReference type="Proteomes" id="UP000241769"/>
    </source>
</evidence>
<dbReference type="NCBIfam" id="TIGR01662">
    <property type="entry name" value="HAD-SF-IIIA"/>
    <property type="match status" value="1"/>
</dbReference>
<dbReference type="PROSITE" id="PS51082">
    <property type="entry name" value="WH2"/>
    <property type="match status" value="1"/>
</dbReference>
<dbReference type="SUPFAM" id="SSF49879">
    <property type="entry name" value="SMAD/FHA domain"/>
    <property type="match status" value="1"/>
</dbReference>
<keyword evidence="4" id="KW-0418">Kinase</keyword>
<dbReference type="GO" id="GO:0003690">
    <property type="term" value="F:double-stranded DNA binding"/>
    <property type="evidence" value="ECO:0007669"/>
    <property type="project" value="TreeGrafter"/>
</dbReference>
<feature type="compositionally biased region" description="Pro residues" evidence="1">
    <location>
        <begin position="271"/>
        <end position="287"/>
    </location>
</feature>
<feature type="domain" description="WH2" evidence="2">
    <location>
        <begin position="2"/>
        <end position="19"/>
    </location>
</feature>
<gene>
    <name evidence="4" type="ORF">PROFUN_01910</name>
</gene>
<dbReference type="Gene3D" id="2.60.200.20">
    <property type="match status" value="1"/>
</dbReference>